<dbReference type="PIRSF" id="PIRSF006816">
    <property type="entry name" value="Cyc3_hyd_g"/>
    <property type="match status" value="1"/>
</dbReference>
<dbReference type="InterPro" id="IPR017927">
    <property type="entry name" value="FAD-bd_FR_type"/>
</dbReference>
<feature type="domain" description="FAD-binding FR-type" evidence="1">
    <location>
        <begin position="5"/>
        <end position="103"/>
    </location>
</feature>
<protein>
    <submittedName>
        <fullName evidence="2">FAD/NAD(P)-binding protein</fullName>
    </submittedName>
</protein>
<reference evidence="3" key="1">
    <citation type="journal article" date="2019" name="Int. J. Syst. Evol. Microbiol.">
        <title>The Global Catalogue of Microorganisms (GCM) 10K type strain sequencing project: providing services to taxonomists for standard genome sequencing and annotation.</title>
        <authorList>
            <consortium name="The Broad Institute Genomics Platform"/>
            <consortium name="The Broad Institute Genome Sequencing Center for Infectious Disease"/>
            <person name="Wu L."/>
            <person name="Ma J."/>
        </authorList>
    </citation>
    <scope>NUCLEOTIDE SEQUENCE [LARGE SCALE GENOMIC DNA]</scope>
    <source>
        <strain evidence="3">JCM 18054</strain>
    </source>
</reference>
<dbReference type="Proteomes" id="UP001500192">
    <property type="component" value="Unassembled WGS sequence"/>
</dbReference>
<dbReference type="InterPro" id="IPR001433">
    <property type="entry name" value="OxRdtase_FAD/NAD-bd"/>
</dbReference>
<dbReference type="InterPro" id="IPR039261">
    <property type="entry name" value="FNR_nucleotide-bd"/>
</dbReference>
<organism evidence="2 3">
    <name type="scientific">Amycolatopsis dongchuanensis</name>
    <dbReference type="NCBI Taxonomy" id="1070866"/>
    <lineage>
        <taxon>Bacteria</taxon>
        <taxon>Bacillati</taxon>
        <taxon>Actinomycetota</taxon>
        <taxon>Actinomycetes</taxon>
        <taxon>Pseudonocardiales</taxon>
        <taxon>Pseudonocardiaceae</taxon>
        <taxon>Amycolatopsis</taxon>
    </lineage>
</organism>
<evidence type="ECO:0000313" key="2">
    <source>
        <dbReference type="EMBL" id="GAA4659414.1"/>
    </source>
</evidence>
<dbReference type="PRINTS" id="PR00406">
    <property type="entry name" value="CYTB5RDTASE"/>
</dbReference>
<dbReference type="Gene3D" id="3.40.50.80">
    <property type="entry name" value="Nucleotide-binding domain of ferredoxin-NADP reductase (FNR) module"/>
    <property type="match status" value="1"/>
</dbReference>
<keyword evidence="3" id="KW-1185">Reference proteome</keyword>
<dbReference type="Pfam" id="PF10418">
    <property type="entry name" value="DHODB_Fe-S_bind"/>
    <property type="match status" value="1"/>
</dbReference>
<dbReference type="RefSeq" id="WP_245782861.1">
    <property type="nucleotide sequence ID" value="NZ_BAABIB010000116.1"/>
</dbReference>
<dbReference type="Gene3D" id="2.40.30.10">
    <property type="entry name" value="Translation factors"/>
    <property type="match status" value="1"/>
</dbReference>
<dbReference type="InterPro" id="IPR012165">
    <property type="entry name" value="Cyt_c3_hydrogenase_gsu"/>
</dbReference>
<dbReference type="InterPro" id="IPR017938">
    <property type="entry name" value="Riboflavin_synthase-like_b-brl"/>
</dbReference>
<dbReference type="InterPro" id="IPR019480">
    <property type="entry name" value="Dihydroorotate_DH_Fe-S-bd"/>
</dbReference>
<gene>
    <name evidence="2" type="ORF">GCM10023214_58820</name>
</gene>
<evidence type="ECO:0000313" key="3">
    <source>
        <dbReference type="Proteomes" id="UP001500192"/>
    </source>
</evidence>
<sequence>MTAAMIPVPHRVANRVTETHDAVTVCLEPVRDALPRSRPGQFMMLYAHGVGEVAISVSGDPSTSDGTTTHTIRAVGAVSRALHDTPPGAVLGVRGPFGTGWDLASVRGRDLVVVAGGLGLAPLRPVVLAALADRASYRHVVLVAGARTPREFLYRHQLNAWAWHEDIDVCRTVDVPGPGWAGGVGFVTEPLAALDLEPAGTTALLCGPEPMMRFCARTLQGRGVAARDIQVSLERNMKCGAGQCGHCQLGPLLVCRDGPVVTYDVAGPLLKVREL</sequence>
<dbReference type="SUPFAM" id="SSF52343">
    <property type="entry name" value="Ferredoxin reductase-like, C-terminal NADP-linked domain"/>
    <property type="match status" value="1"/>
</dbReference>
<dbReference type="CDD" id="cd06221">
    <property type="entry name" value="sulfite_reductase_like"/>
    <property type="match status" value="1"/>
</dbReference>
<dbReference type="PANTHER" id="PTHR43513">
    <property type="entry name" value="DIHYDROOROTATE DEHYDROGENASE B (NAD(+)), ELECTRON TRANSFER SUBUNIT"/>
    <property type="match status" value="1"/>
</dbReference>
<comment type="caution">
    <text evidence="2">The sequence shown here is derived from an EMBL/GenBank/DDBJ whole genome shotgun (WGS) entry which is preliminary data.</text>
</comment>
<evidence type="ECO:0000259" key="1">
    <source>
        <dbReference type="PROSITE" id="PS51384"/>
    </source>
</evidence>
<dbReference type="SUPFAM" id="SSF63380">
    <property type="entry name" value="Riboflavin synthase domain-like"/>
    <property type="match status" value="1"/>
</dbReference>
<name>A0ABP8VDE0_9PSEU</name>
<accession>A0ABP8VDE0</accession>
<proteinExistence type="predicted"/>
<dbReference type="EMBL" id="BAABIB010000116">
    <property type="protein sequence ID" value="GAA4659414.1"/>
    <property type="molecule type" value="Genomic_DNA"/>
</dbReference>
<dbReference type="Pfam" id="PF00175">
    <property type="entry name" value="NAD_binding_1"/>
    <property type="match status" value="1"/>
</dbReference>
<dbReference type="PANTHER" id="PTHR43513:SF1">
    <property type="entry name" value="ANAEROBIC SULFITE REDUCTASE SUBUNIT B"/>
    <property type="match status" value="1"/>
</dbReference>
<dbReference type="InterPro" id="IPR050353">
    <property type="entry name" value="PyrK_electron_transfer"/>
</dbReference>
<dbReference type="PROSITE" id="PS51384">
    <property type="entry name" value="FAD_FR"/>
    <property type="match status" value="1"/>
</dbReference>